<proteinExistence type="inferred from homology"/>
<dbReference type="GO" id="GO:0005737">
    <property type="term" value="C:cytoplasm"/>
    <property type="evidence" value="ECO:0007669"/>
    <property type="project" value="Ensembl"/>
</dbReference>
<dbReference type="GeneTree" id="ENSGT00390000010121"/>
<dbReference type="InterPro" id="IPR026742">
    <property type="entry name" value="Centrosomal_kizuma"/>
</dbReference>
<dbReference type="OrthoDB" id="8015657at2759"/>
<evidence type="ECO:0000313" key="12">
    <source>
        <dbReference type="Ensembl" id="ENSCHIP00000022582.1"/>
    </source>
</evidence>
<evidence type="ECO:0000256" key="5">
    <source>
        <dbReference type="ARBA" id="ARBA00022490"/>
    </source>
</evidence>
<feature type="region of interest" description="Disordered" evidence="11">
    <location>
        <begin position="183"/>
        <end position="226"/>
    </location>
</feature>
<name>A0A452FEN7_CAPHI</name>
<dbReference type="CTD" id="55857"/>
<feature type="compositionally biased region" description="Polar residues" evidence="11">
    <location>
        <begin position="200"/>
        <end position="223"/>
    </location>
</feature>
<dbReference type="Proteomes" id="UP000291000">
    <property type="component" value="Chromosome 13"/>
</dbReference>
<evidence type="ECO:0000313" key="13">
    <source>
        <dbReference type="Proteomes" id="UP000291000"/>
    </source>
</evidence>
<dbReference type="GO" id="GO:0005813">
    <property type="term" value="C:centrosome"/>
    <property type="evidence" value="ECO:0007669"/>
    <property type="project" value="UniProtKB-SubCell"/>
</dbReference>
<dbReference type="Ensembl" id="ENSCHIT00000030442.1">
    <property type="protein sequence ID" value="ENSCHIP00000022582.1"/>
    <property type="gene ID" value="ENSCHIG00000020496.1"/>
</dbReference>
<dbReference type="GO" id="GO:0019901">
    <property type="term" value="F:protein kinase binding"/>
    <property type="evidence" value="ECO:0007669"/>
    <property type="project" value="Ensembl"/>
</dbReference>
<feature type="compositionally biased region" description="Polar residues" evidence="11">
    <location>
        <begin position="261"/>
        <end position="270"/>
    </location>
</feature>
<evidence type="ECO:0000256" key="6">
    <source>
        <dbReference type="ARBA" id="ARBA00023212"/>
    </source>
</evidence>
<feature type="region of interest" description="Disordered" evidence="11">
    <location>
        <begin position="503"/>
        <end position="526"/>
    </location>
</feature>
<dbReference type="KEGG" id="chx:102170709"/>
<dbReference type="GO" id="GO:0007051">
    <property type="term" value="P:spindle organization"/>
    <property type="evidence" value="ECO:0007669"/>
    <property type="project" value="Ensembl"/>
</dbReference>
<evidence type="ECO:0000256" key="10">
    <source>
        <dbReference type="SAM" id="Coils"/>
    </source>
</evidence>
<reference evidence="12 13" key="1">
    <citation type="submission" date="2016-04" db="EMBL/GenBank/DDBJ databases">
        <title>Polished mammalian reference genomes with single-molecule sequencing and chromosome conformation capture applied to the Capra hircus genome.</title>
        <authorList>
            <person name="Bickhart D.M."/>
            <person name="Koren S."/>
            <person name="Rosen B."/>
            <person name="Hastie A."/>
            <person name="Liachko I."/>
            <person name="Sullivan S.T."/>
            <person name="Burton J."/>
            <person name="Sayre B.L."/>
            <person name="Huson H.J."/>
            <person name="Lee J."/>
            <person name="Lam E."/>
            <person name="Kelley C.M."/>
            <person name="Hutchison J.L."/>
            <person name="Zhou Y."/>
            <person name="Sun J."/>
            <person name="Crisa A."/>
            <person name="Schwartz J.C."/>
            <person name="Hammond J.A."/>
            <person name="Schroeder S.G."/>
            <person name="Liu G.E."/>
            <person name="Dunham M."/>
            <person name="Shendure J."/>
            <person name="Sonstegard T.S."/>
            <person name="Phillippy A.M."/>
            <person name="Van Tassell C.P."/>
            <person name="Smith T.P."/>
        </authorList>
    </citation>
    <scope>NUCLEOTIDE SEQUENCE [LARGE SCALE GENOMIC DNA]</scope>
</reference>
<feature type="compositionally biased region" description="Basic and acidic residues" evidence="11">
    <location>
        <begin position="286"/>
        <end position="301"/>
    </location>
</feature>
<feature type="compositionally biased region" description="Low complexity" evidence="11">
    <location>
        <begin position="380"/>
        <end position="390"/>
    </location>
</feature>
<keyword evidence="13" id="KW-1185">Reference proteome</keyword>
<accession>A0A452FEN7</accession>
<protein>
    <recommendedName>
        <fullName evidence="4">Centrosomal protein kizuna</fullName>
    </recommendedName>
    <alternativeName>
        <fullName evidence="9">Polo-like kinase 1 substrate 1</fullName>
    </alternativeName>
</protein>
<evidence type="ECO:0000256" key="2">
    <source>
        <dbReference type="ARBA" id="ARBA00004300"/>
    </source>
</evidence>
<feature type="compositionally biased region" description="Basic and acidic residues" evidence="11">
    <location>
        <begin position="343"/>
        <end position="359"/>
    </location>
</feature>
<evidence type="ECO:0000256" key="9">
    <source>
        <dbReference type="ARBA" id="ARBA00031153"/>
    </source>
</evidence>
<feature type="compositionally biased region" description="Polar residues" evidence="11">
    <location>
        <begin position="632"/>
        <end position="641"/>
    </location>
</feature>
<dbReference type="AlphaFoldDB" id="A0A452FEN7"/>
<dbReference type="GeneID" id="102170709"/>
<feature type="region of interest" description="Disordered" evidence="11">
    <location>
        <begin position="261"/>
        <end position="456"/>
    </location>
</feature>
<dbReference type="STRING" id="9925.ENSCHIP00000022582"/>
<reference evidence="12" key="3">
    <citation type="submission" date="2025-09" db="UniProtKB">
        <authorList>
            <consortium name="Ensembl"/>
        </authorList>
    </citation>
    <scope>IDENTIFICATION</scope>
</reference>
<reference evidence="12" key="2">
    <citation type="submission" date="2025-08" db="UniProtKB">
        <authorList>
            <consortium name="Ensembl"/>
        </authorList>
    </citation>
    <scope>IDENTIFICATION</scope>
</reference>
<organism evidence="12 13">
    <name type="scientific">Capra hircus</name>
    <name type="common">Goat</name>
    <dbReference type="NCBI Taxonomy" id="9925"/>
    <lineage>
        <taxon>Eukaryota</taxon>
        <taxon>Metazoa</taxon>
        <taxon>Chordata</taxon>
        <taxon>Craniata</taxon>
        <taxon>Vertebrata</taxon>
        <taxon>Euteleostomi</taxon>
        <taxon>Mammalia</taxon>
        <taxon>Eutheria</taxon>
        <taxon>Laurasiatheria</taxon>
        <taxon>Artiodactyla</taxon>
        <taxon>Ruminantia</taxon>
        <taxon>Pecora</taxon>
        <taxon>Bovidae</taxon>
        <taxon>Caprinae</taxon>
        <taxon>Capra</taxon>
    </lineage>
</organism>
<dbReference type="Bgee" id="ENSCHIG00000020496">
    <property type="expression patterns" value="Expressed in fallopian tube and 17 other cell types or tissues"/>
</dbReference>
<keyword evidence="10" id="KW-0175">Coiled coil</keyword>
<evidence type="ECO:0000256" key="1">
    <source>
        <dbReference type="ARBA" id="ARBA00004120"/>
    </source>
</evidence>
<evidence type="ECO:0000256" key="8">
    <source>
        <dbReference type="ARBA" id="ARBA00024919"/>
    </source>
</evidence>
<comment type="similarity">
    <text evidence="3">Belongs to the kizuna family.</text>
</comment>
<sequence length="728" mass="80300">MAERSGRGGGTRGASALPSPDYYEQVAHLQQGLRDSEKKRLDLEKELYEYHQSDICRAKLKYIKLKKYLKEICESEKKARIRNQEYLQQFERIQANITASLEKLQELKVEFETQIKKMQLLSKDSLGKKGELKDENKEKVVMPAEINSGTAMSRGLYQPATIFMGRQMSAVSGIADFTTEWKSPQPTKNFLIPDPHSHRQTAQSSDVTDSHVVQTPGDTQCLNKSDKIDGKTSLQIGEKMPVTASALSEEEQTHCFEIGSNARQGESNLSEGKKSAELHSPLWERLSPENRTTDLKCDSSGRSEGSQGEILTREHIEVEEGRARPPVSPLSGSESCASENECPQEKPPAREASSDHLPCEDSLSQEPFRKKQEEQEEESLSSSSDLTVSISEDDLILKSPEPQPNLGDTMEQEDGAETLNVIHSEQERDAPSTRKPNCILQVPSTPDSPNESFTNLPARELCNHSDILQEGPDACGAGVLHQLPRLCPGGGSDKEQVRFEQAPASGLLRTRSGQHTATLKGHDTSVQEEEIAKLSEVFLVSKLDQRTKPTALLNKDLAEEHDNRSAVHSSKSSCSLPSTPSDESGIRNEKPILWPKGVTTTEQEDKSREESTEESVAAARMPITETKAYQRLKQSALQGSAHQARDGFQEATAPTSQPPGLKTGSGTFKTKTTHKIASEASFSSNEGSPLSRHENEGKLTTNLKSKGFWSESDESNSEIEAALRPRTP</sequence>
<keyword evidence="6" id="KW-0206">Cytoskeleton</keyword>
<dbReference type="PANTHER" id="PTHR16299:SF2">
    <property type="entry name" value="CENTROSOMAL PROTEIN KIZUNA"/>
    <property type="match status" value="1"/>
</dbReference>
<keyword evidence="7" id="KW-0966">Cell projection</keyword>
<evidence type="ECO:0000256" key="7">
    <source>
        <dbReference type="ARBA" id="ARBA00023273"/>
    </source>
</evidence>
<dbReference type="EMBL" id="LWLT01000014">
    <property type="status" value="NOT_ANNOTATED_CDS"/>
    <property type="molecule type" value="Genomic_DNA"/>
</dbReference>
<dbReference type="RefSeq" id="XP_017912751.1">
    <property type="nucleotide sequence ID" value="XM_018057262.1"/>
</dbReference>
<dbReference type="OMA" id="EKEQTHC"/>
<feature type="compositionally biased region" description="Low complexity" evidence="11">
    <location>
        <begin position="660"/>
        <end position="670"/>
    </location>
</feature>
<comment type="subcellular location">
    <subcellularLocation>
        <location evidence="1">Cytoplasm</location>
        <location evidence="1">Cytoskeleton</location>
        <location evidence="1">Cilium basal body</location>
    </subcellularLocation>
    <subcellularLocation>
        <location evidence="2">Cytoplasm</location>
        <location evidence="2">Cytoskeleton</location>
        <location evidence="2">Microtubule organizing center</location>
        <location evidence="2">Centrosome</location>
    </subcellularLocation>
</comment>
<gene>
    <name evidence="12" type="primary">KIZ</name>
</gene>
<evidence type="ECO:0000256" key="11">
    <source>
        <dbReference type="SAM" id="MobiDB-lite"/>
    </source>
</evidence>
<evidence type="ECO:0000256" key="4">
    <source>
        <dbReference type="ARBA" id="ARBA00013872"/>
    </source>
</evidence>
<keyword evidence="5" id="KW-0963">Cytoplasm</keyword>
<feature type="compositionally biased region" description="Basic and acidic residues" evidence="11">
    <location>
        <begin position="556"/>
        <end position="565"/>
    </location>
</feature>
<dbReference type="PANTHER" id="PTHR16299">
    <property type="entry name" value="CENTROSOMAL PROTEIN KIZUNA"/>
    <property type="match status" value="1"/>
</dbReference>
<feature type="coiled-coil region" evidence="10">
    <location>
        <begin position="87"/>
        <end position="124"/>
    </location>
</feature>
<feature type="region of interest" description="Disordered" evidence="11">
    <location>
        <begin position="554"/>
        <end position="728"/>
    </location>
</feature>
<feature type="compositionally biased region" description="Polar residues" evidence="11">
    <location>
        <begin position="442"/>
        <end position="455"/>
    </location>
</feature>
<evidence type="ECO:0000256" key="3">
    <source>
        <dbReference type="ARBA" id="ARBA00010767"/>
    </source>
</evidence>
<feature type="compositionally biased region" description="Basic and acidic residues" evidence="11">
    <location>
        <begin position="311"/>
        <end position="323"/>
    </location>
</feature>
<comment type="function">
    <text evidence="8">Centrosomal protein required for establishing a robust mitotic centrosome architecture that can endure the forces that converge on the centrosomes during spindle formation. Required for stabilizing the expanded pericentriolar material around the centriole.</text>
</comment>
<feature type="compositionally biased region" description="Low complexity" evidence="11">
    <location>
        <begin position="569"/>
        <end position="583"/>
    </location>
</feature>